<evidence type="ECO:0000256" key="1">
    <source>
        <dbReference type="SAM" id="Phobius"/>
    </source>
</evidence>
<gene>
    <name evidence="2" type="ORF">PS435_13570</name>
</gene>
<evidence type="ECO:0000313" key="2">
    <source>
        <dbReference type="EMBL" id="MEE6716881.1"/>
    </source>
</evidence>
<feature type="transmembrane region" description="Helical" evidence="1">
    <location>
        <begin position="185"/>
        <end position="205"/>
    </location>
</feature>
<keyword evidence="1" id="KW-0472">Membrane</keyword>
<feature type="transmembrane region" description="Helical" evidence="1">
    <location>
        <begin position="119"/>
        <end position="140"/>
    </location>
</feature>
<proteinExistence type="predicted"/>
<feature type="transmembrane region" description="Helical" evidence="1">
    <location>
        <begin position="78"/>
        <end position="107"/>
    </location>
</feature>
<dbReference type="EMBL" id="JAQSGK010000053">
    <property type="protein sequence ID" value="MEE6716881.1"/>
    <property type="molecule type" value="Genomic_DNA"/>
</dbReference>
<dbReference type="RefSeq" id="WP_331244395.1">
    <property type="nucleotide sequence ID" value="NZ_JAQSGJ010000053.1"/>
</dbReference>
<evidence type="ECO:0000313" key="3">
    <source>
        <dbReference type="Proteomes" id="UP001330016"/>
    </source>
</evidence>
<keyword evidence="1" id="KW-0812">Transmembrane</keyword>
<protein>
    <submittedName>
        <fullName evidence="2">Uncharacterized protein</fullName>
    </submittedName>
</protein>
<dbReference type="Proteomes" id="UP001330016">
    <property type="component" value="Unassembled WGS sequence"/>
</dbReference>
<reference evidence="2 3" key="1">
    <citation type="submission" date="2023-02" db="EMBL/GenBank/DDBJ databases">
        <title>The predominant lactic acid bacteria and yeasts involved in the spontaneous fermentation of millet during the production of the traditional porridge Hausa koko in Ghana.</title>
        <authorList>
            <person name="Atter A."/>
            <person name="Diaz M."/>
        </authorList>
    </citation>
    <scope>NUCLEOTIDE SEQUENCE [LARGE SCALE GENOMIC DNA]</scope>
    <source>
        <strain evidence="2 3">FI11640</strain>
    </source>
</reference>
<keyword evidence="3" id="KW-1185">Reference proteome</keyword>
<keyword evidence="1" id="KW-1133">Transmembrane helix</keyword>
<feature type="transmembrane region" description="Helical" evidence="1">
    <location>
        <begin position="46"/>
        <end position="66"/>
    </location>
</feature>
<sequence length="215" mass="23178">MRRFQVLFQRHAGNRADRIALTGTVTTGISFLLALVKIGLGIGTGSLWLLIFGAYYLVLAIARSLFLQHYSRGRRNDAVAAAGEFVQAGGLAYVVLGTAFTVCAYVMFRGGYQERFGRIAAITVATIGFYKLTMAIVGFIRVRRLAHGPLIFLKAMNLADGAMAIVLTQYALLSAESRSVNQVTGLFGMVVGGLIVLLGLAALVGQWCKKQKLPT</sequence>
<comment type="caution">
    <text evidence="2">The sequence shown here is derived from an EMBL/GenBank/DDBJ whole genome shotgun (WGS) entry which is preliminary data.</text>
</comment>
<feature type="transmembrane region" description="Helical" evidence="1">
    <location>
        <begin position="152"/>
        <end position="173"/>
    </location>
</feature>
<name>A0ABU7T2R7_9LACO</name>
<feature type="transmembrane region" description="Helical" evidence="1">
    <location>
        <begin position="20"/>
        <end position="40"/>
    </location>
</feature>
<accession>A0ABU7T2R7</accession>
<organism evidence="2 3">
    <name type="scientific">Schleiferilactobacillus harbinensis</name>
    <dbReference type="NCBI Taxonomy" id="304207"/>
    <lineage>
        <taxon>Bacteria</taxon>
        <taxon>Bacillati</taxon>
        <taxon>Bacillota</taxon>
        <taxon>Bacilli</taxon>
        <taxon>Lactobacillales</taxon>
        <taxon>Lactobacillaceae</taxon>
        <taxon>Schleiferilactobacillus</taxon>
    </lineage>
</organism>